<dbReference type="SUPFAM" id="SSF50978">
    <property type="entry name" value="WD40 repeat-like"/>
    <property type="match status" value="1"/>
</dbReference>
<dbReference type="InterPro" id="IPR045245">
    <property type="entry name" value="Pfs2-like"/>
</dbReference>
<dbReference type="InterPro" id="IPR036322">
    <property type="entry name" value="WD40_repeat_dom_sf"/>
</dbReference>
<keyword evidence="3" id="KW-1185">Reference proteome</keyword>
<feature type="non-terminal residue" evidence="2">
    <location>
        <position position="1"/>
    </location>
</feature>
<feature type="repeat" description="WD" evidence="1">
    <location>
        <begin position="69"/>
        <end position="104"/>
    </location>
</feature>
<evidence type="ECO:0000313" key="3">
    <source>
        <dbReference type="Proteomes" id="UP000265618"/>
    </source>
</evidence>
<gene>
    <name evidence="2" type="ORF">KIPB_013064</name>
</gene>
<dbReference type="Proteomes" id="UP000265618">
    <property type="component" value="Unassembled WGS sequence"/>
</dbReference>
<feature type="repeat" description="WD" evidence="1">
    <location>
        <begin position="38"/>
        <end position="68"/>
    </location>
</feature>
<dbReference type="Pfam" id="PF00400">
    <property type="entry name" value="WD40"/>
    <property type="match status" value="2"/>
</dbReference>
<name>A0A9K3GPV7_9EUKA</name>
<keyword evidence="1" id="KW-0853">WD repeat</keyword>
<dbReference type="AlphaFoldDB" id="A0A9K3GPV7"/>
<accession>A0A9K3GPV7</accession>
<evidence type="ECO:0000256" key="1">
    <source>
        <dbReference type="PROSITE-ProRule" id="PRU00221"/>
    </source>
</evidence>
<dbReference type="SMART" id="SM00320">
    <property type="entry name" value="WD40"/>
    <property type="match status" value="2"/>
</dbReference>
<dbReference type="Gene3D" id="2.130.10.10">
    <property type="entry name" value="YVTN repeat-like/Quinoprotein amine dehydrogenase"/>
    <property type="match status" value="1"/>
</dbReference>
<evidence type="ECO:0000313" key="2">
    <source>
        <dbReference type="EMBL" id="GIQ90315.1"/>
    </source>
</evidence>
<proteinExistence type="predicted"/>
<dbReference type="PROSITE" id="PS50294">
    <property type="entry name" value="WD_REPEATS_REGION"/>
    <property type="match status" value="1"/>
</dbReference>
<reference evidence="2 3" key="1">
    <citation type="journal article" date="2018" name="PLoS ONE">
        <title>The draft genome of Kipferlia bialata reveals reductive genome evolution in fornicate parasites.</title>
        <authorList>
            <person name="Tanifuji G."/>
            <person name="Takabayashi S."/>
            <person name="Kume K."/>
            <person name="Takagi M."/>
            <person name="Nakayama T."/>
            <person name="Kamikawa R."/>
            <person name="Inagaki Y."/>
            <person name="Hashimoto T."/>
        </authorList>
    </citation>
    <scope>NUCLEOTIDE SEQUENCE [LARGE SCALE GENOMIC DNA]</scope>
    <source>
        <strain evidence="2">NY0173</strain>
    </source>
</reference>
<dbReference type="EMBL" id="BDIP01006032">
    <property type="protein sequence ID" value="GIQ90315.1"/>
    <property type="molecule type" value="Genomic_DNA"/>
</dbReference>
<dbReference type="GO" id="GO:0031124">
    <property type="term" value="P:mRNA 3'-end processing"/>
    <property type="evidence" value="ECO:0007669"/>
    <property type="project" value="InterPro"/>
</dbReference>
<protein>
    <submittedName>
        <fullName evidence="2">Uncharacterized protein</fullName>
    </submittedName>
</protein>
<dbReference type="InterPro" id="IPR001680">
    <property type="entry name" value="WD40_rpt"/>
</dbReference>
<dbReference type="PANTHER" id="PTHR22836">
    <property type="entry name" value="WD40 REPEAT PROTEIN"/>
    <property type="match status" value="1"/>
</dbReference>
<dbReference type="OrthoDB" id="10264588at2759"/>
<sequence>RTQVAVGTWKLVNMWDVVRGSALLTMNGPSLYACYCAAFHPTQPLLVTGGDSRSVNLWDSVSGKEIQSIPAHESWVNGVSFDSTGKYLLTVAERSEYALWDVRSLSRPLFVYRVEPLPGDEIKNGIKCCLMCDTDAYMGYAQGDISRITLNRQFNVDPNHFVKSDAASLLTSHKRWMVNQARSSVLALSMLSIP</sequence>
<feature type="non-terminal residue" evidence="2">
    <location>
        <position position="194"/>
    </location>
</feature>
<dbReference type="PROSITE" id="PS50082">
    <property type="entry name" value="WD_REPEATS_2"/>
    <property type="match status" value="2"/>
</dbReference>
<comment type="caution">
    <text evidence="2">The sequence shown here is derived from an EMBL/GenBank/DDBJ whole genome shotgun (WGS) entry which is preliminary data.</text>
</comment>
<dbReference type="PANTHER" id="PTHR22836:SF0">
    <property type="entry name" value="PRE-MRNA 3' END PROCESSING PROTEIN WDR33"/>
    <property type="match status" value="1"/>
</dbReference>
<dbReference type="InterPro" id="IPR015943">
    <property type="entry name" value="WD40/YVTN_repeat-like_dom_sf"/>
</dbReference>
<organism evidence="2 3">
    <name type="scientific">Kipferlia bialata</name>
    <dbReference type="NCBI Taxonomy" id="797122"/>
    <lineage>
        <taxon>Eukaryota</taxon>
        <taxon>Metamonada</taxon>
        <taxon>Carpediemonas-like organisms</taxon>
        <taxon>Kipferlia</taxon>
    </lineage>
</organism>
<dbReference type="GO" id="GO:0005847">
    <property type="term" value="C:mRNA cleavage and polyadenylation specificity factor complex"/>
    <property type="evidence" value="ECO:0007669"/>
    <property type="project" value="TreeGrafter"/>
</dbReference>